<comment type="caution">
    <text evidence="2">The sequence shown here is derived from an EMBL/GenBank/DDBJ whole genome shotgun (WGS) entry which is preliminary data.</text>
</comment>
<dbReference type="AlphaFoldDB" id="K0SZD7"/>
<evidence type="ECO:0000313" key="3">
    <source>
        <dbReference type="Proteomes" id="UP000266841"/>
    </source>
</evidence>
<gene>
    <name evidence="2" type="ORF">THAOC_12667</name>
</gene>
<protein>
    <submittedName>
        <fullName evidence="2">Uncharacterized protein</fullName>
    </submittedName>
</protein>
<accession>K0SZD7</accession>
<keyword evidence="3" id="KW-1185">Reference proteome</keyword>
<dbReference type="Proteomes" id="UP000266841">
    <property type="component" value="Unassembled WGS sequence"/>
</dbReference>
<reference evidence="2 3" key="1">
    <citation type="journal article" date="2012" name="Genome Biol.">
        <title>Genome and low-iron response of an oceanic diatom adapted to chronic iron limitation.</title>
        <authorList>
            <person name="Lommer M."/>
            <person name="Specht M."/>
            <person name="Roy A.S."/>
            <person name="Kraemer L."/>
            <person name="Andreson R."/>
            <person name="Gutowska M.A."/>
            <person name="Wolf J."/>
            <person name="Bergner S.V."/>
            <person name="Schilhabel M.B."/>
            <person name="Klostermeier U.C."/>
            <person name="Beiko R.G."/>
            <person name="Rosenstiel P."/>
            <person name="Hippler M."/>
            <person name="Laroche J."/>
        </authorList>
    </citation>
    <scope>NUCLEOTIDE SEQUENCE [LARGE SCALE GENOMIC DNA]</scope>
    <source>
        <strain evidence="2 3">CCMP1005</strain>
    </source>
</reference>
<name>K0SZD7_THAOC</name>
<organism evidence="2 3">
    <name type="scientific">Thalassiosira oceanica</name>
    <name type="common">Marine diatom</name>
    <dbReference type="NCBI Taxonomy" id="159749"/>
    <lineage>
        <taxon>Eukaryota</taxon>
        <taxon>Sar</taxon>
        <taxon>Stramenopiles</taxon>
        <taxon>Ochrophyta</taxon>
        <taxon>Bacillariophyta</taxon>
        <taxon>Coscinodiscophyceae</taxon>
        <taxon>Thalassiosirophycidae</taxon>
        <taxon>Thalassiosirales</taxon>
        <taxon>Thalassiosiraceae</taxon>
        <taxon>Thalassiosira</taxon>
    </lineage>
</organism>
<feature type="region of interest" description="Disordered" evidence="1">
    <location>
        <begin position="1"/>
        <end position="32"/>
    </location>
</feature>
<proteinExistence type="predicted"/>
<sequence>MGKPALKQRRKSRERSIHLPPSLGRDRGSCDSIGTQLRVEREDKRVGQLIAETVYTTKEYQNKYIRTDKFKLLIGEMDQQIE</sequence>
<feature type="compositionally biased region" description="Basic residues" evidence="1">
    <location>
        <begin position="1"/>
        <end position="13"/>
    </location>
</feature>
<evidence type="ECO:0000313" key="2">
    <source>
        <dbReference type="EMBL" id="EJK66416.1"/>
    </source>
</evidence>
<dbReference type="EMBL" id="AGNL01014981">
    <property type="protein sequence ID" value="EJK66416.1"/>
    <property type="molecule type" value="Genomic_DNA"/>
</dbReference>
<evidence type="ECO:0000256" key="1">
    <source>
        <dbReference type="SAM" id="MobiDB-lite"/>
    </source>
</evidence>